<dbReference type="AlphaFoldDB" id="K0K8C4"/>
<dbReference type="PATRIC" id="fig|1179773.3.peg.5853"/>
<evidence type="ECO:0000313" key="1">
    <source>
        <dbReference type="EMBL" id="CCH33079.1"/>
    </source>
</evidence>
<gene>
    <name evidence="1" type="ordered locus">BN6_58210</name>
</gene>
<proteinExistence type="predicted"/>
<dbReference type="HOGENOM" id="CLU_213370_0_0_11"/>
<accession>K0K8C4</accession>
<protein>
    <submittedName>
        <fullName evidence="1">Uncharacterized protein</fullName>
    </submittedName>
</protein>
<dbReference type="InterPro" id="IPR046274">
    <property type="entry name" value="DUF6307"/>
</dbReference>
<sequence>MHFMTTSTFVSLYEHRIALVQETLSTHSKLSTKDARDLAVHVLVALDRIPEKVR</sequence>
<keyword evidence="2" id="KW-1185">Reference proteome</keyword>
<reference evidence="1 2" key="1">
    <citation type="journal article" date="2012" name="BMC Genomics">
        <title>Complete genome sequence of Saccharothrix espanaensis DSM 44229T and comparison to the other completely sequenced Pseudonocardiaceae.</title>
        <authorList>
            <person name="Strobel T."/>
            <person name="Al-Dilaimi A."/>
            <person name="Blom J."/>
            <person name="Gessner A."/>
            <person name="Kalinowski J."/>
            <person name="Luzhetska M."/>
            <person name="Puhler A."/>
            <person name="Szczepanowski R."/>
            <person name="Bechthold A."/>
            <person name="Ruckert C."/>
        </authorList>
    </citation>
    <scope>NUCLEOTIDE SEQUENCE [LARGE SCALE GENOMIC DNA]</scope>
    <source>
        <strain evidence="2">ATCC 51144 / DSM 44229 / JCM 9112 / NBRC 15066 / NRRL 15764</strain>
    </source>
</reference>
<dbReference type="Proteomes" id="UP000006281">
    <property type="component" value="Chromosome"/>
</dbReference>
<dbReference type="Pfam" id="PF19826">
    <property type="entry name" value="DUF6307"/>
    <property type="match status" value="1"/>
</dbReference>
<dbReference type="EMBL" id="HE804045">
    <property type="protein sequence ID" value="CCH33079.1"/>
    <property type="molecule type" value="Genomic_DNA"/>
</dbReference>
<name>K0K8C4_SACES</name>
<organism evidence="1 2">
    <name type="scientific">Saccharothrix espanaensis (strain ATCC 51144 / DSM 44229 / JCM 9112 / NBRC 15066 / NRRL 15764)</name>
    <dbReference type="NCBI Taxonomy" id="1179773"/>
    <lineage>
        <taxon>Bacteria</taxon>
        <taxon>Bacillati</taxon>
        <taxon>Actinomycetota</taxon>
        <taxon>Actinomycetes</taxon>
        <taxon>Pseudonocardiales</taxon>
        <taxon>Pseudonocardiaceae</taxon>
        <taxon>Saccharothrix</taxon>
    </lineage>
</organism>
<evidence type="ECO:0000313" key="2">
    <source>
        <dbReference type="Proteomes" id="UP000006281"/>
    </source>
</evidence>
<dbReference type="KEGG" id="sesp:BN6_58210"/>